<feature type="region of interest" description="Disordered" evidence="3">
    <location>
        <begin position="329"/>
        <end position="360"/>
    </location>
</feature>
<dbReference type="PANTHER" id="PTHR22881:SF27">
    <property type="entry name" value="BROMODOMAIN CONTAINING 7_9"/>
    <property type="match status" value="1"/>
</dbReference>
<keyword evidence="6" id="KW-1185">Reference proteome</keyword>
<dbReference type="OrthoDB" id="21449at2759"/>
<evidence type="ECO:0000256" key="1">
    <source>
        <dbReference type="ARBA" id="ARBA00023117"/>
    </source>
</evidence>
<reference evidence="5" key="1">
    <citation type="submission" date="2020-01" db="EMBL/GenBank/DDBJ databases">
        <title>Genome Sequencing of Three Apophysomyces-Like Fungal Strains Confirms a Novel Fungal Genus in the Mucoromycota with divergent Burkholderia-like Endosymbiotic Bacteria.</title>
        <authorList>
            <person name="Stajich J.E."/>
            <person name="Macias A.M."/>
            <person name="Carter-House D."/>
            <person name="Lovett B."/>
            <person name="Kasson L.R."/>
            <person name="Berry K."/>
            <person name="Grigoriev I."/>
            <person name="Chang Y."/>
            <person name="Spatafora J."/>
            <person name="Kasson M.T."/>
        </authorList>
    </citation>
    <scope>NUCLEOTIDE SEQUENCE</scope>
    <source>
        <strain evidence="5">NRRL A-21654</strain>
    </source>
</reference>
<dbReference type="SMART" id="SM00297">
    <property type="entry name" value="BROMO"/>
    <property type="match status" value="1"/>
</dbReference>
<evidence type="ECO:0000313" key="5">
    <source>
        <dbReference type="EMBL" id="KAF7728821.1"/>
    </source>
</evidence>
<dbReference type="Proteomes" id="UP000605846">
    <property type="component" value="Unassembled WGS sequence"/>
</dbReference>
<evidence type="ECO:0000259" key="4">
    <source>
        <dbReference type="PROSITE" id="PS50014"/>
    </source>
</evidence>
<feature type="domain" description="Bromo" evidence="4">
    <location>
        <begin position="197"/>
        <end position="259"/>
    </location>
</feature>
<dbReference type="PANTHER" id="PTHR22881">
    <property type="entry name" value="BROMODOMAIN CONTAINING PROTEIN"/>
    <property type="match status" value="1"/>
</dbReference>
<protein>
    <recommendedName>
        <fullName evidence="4">Bromo domain-containing protein</fullName>
    </recommendedName>
</protein>
<feature type="region of interest" description="Disordered" evidence="3">
    <location>
        <begin position="103"/>
        <end position="178"/>
    </location>
</feature>
<dbReference type="InterPro" id="IPR051831">
    <property type="entry name" value="Bromodomain_contain_prot"/>
</dbReference>
<dbReference type="Gene3D" id="1.20.920.10">
    <property type="entry name" value="Bromodomain-like"/>
    <property type="match status" value="1"/>
</dbReference>
<proteinExistence type="predicted"/>
<organism evidence="5 6">
    <name type="scientific">Apophysomyces ossiformis</name>
    <dbReference type="NCBI Taxonomy" id="679940"/>
    <lineage>
        <taxon>Eukaryota</taxon>
        <taxon>Fungi</taxon>
        <taxon>Fungi incertae sedis</taxon>
        <taxon>Mucoromycota</taxon>
        <taxon>Mucoromycotina</taxon>
        <taxon>Mucoromycetes</taxon>
        <taxon>Mucorales</taxon>
        <taxon>Mucorineae</taxon>
        <taxon>Mucoraceae</taxon>
        <taxon>Apophysomyces</taxon>
    </lineage>
</organism>
<dbReference type="GO" id="GO:0006325">
    <property type="term" value="P:chromatin organization"/>
    <property type="evidence" value="ECO:0007669"/>
    <property type="project" value="UniProtKB-ARBA"/>
</dbReference>
<feature type="compositionally biased region" description="Basic residues" evidence="3">
    <location>
        <begin position="150"/>
        <end position="163"/>
    </location>
</feature>
<dbReference type="AlphaFoldDB" id="A0A8H7BWE1"/>
<evidence type="ECO:0000256" key="2">
    <source>
        <dbReference type="PROSITE-ProRule" id="PRU00035"/>
    </source>
</evidence>
<evidence type="ECO:0000256" key="3">
    <source>
        <dbReference type="SAM" id="MobiDB-lite"/>
    </source>
</evidence>
<dbReference type="InterPro" id="IPR001487">
    <property type="entry name" value="Bromodomain"/>
</dbReference>
<dbReference type="SUPFAM" id="SSF47370">
    <property type="entry name" value="Bromodomain"/>
    <property type="match status" value="1"/>
</dbReference>
<dbReference type="InterPro" id="IPR036427">
    <property type="entry name" value="Bromodomain-like_sf"/>
</dbReference>
<gene>
    <name evidence="5" type="ORF">EC973_005447</name>
</gene>
<feature type="compositionally biased region" description="Polar residues" evidence="3">
    <location>
        <begin position="336"/>
        <end position="347"/>
    </location>
</feature>
<feature type="compositionally biased region" description="Acidic residues" evidence="3">
    <location>
        <begin position="118"/>
        <end position="128"/>
    </location>
</feature>
<evidence type="ECO:0000313" key="6">
    <source>
        <dbReference type="Proteomes" id="UP000605846"/>
    </source>
</evidence>
<accession>A0A8H7BWE1</accession>
<keyword evidence="1 2" id="KW-0103">Bromodomain</keyword>
<dbReference type="Pfam" id="PF00439">
    <property type="entry name" value="Bromodomain"/>
    <property type="match status" value="1"/>
</dbReference>
<feature type="region of interest" description="Disordered" evidence="3">
    <location>
        <begin position="1"/>
        <end position="68"/>
    </location>
</feature>
<feature type="compositionally biased region" description="Basic and acidic residues" evidence="3">
    <location>
        <begin position="106"/>
        <end position="117"/>
    </location>
</feature>
<dbReference type="EMBL" id="JABAYA010000031">
    <property type="protein sequence ID" value="KAF7728821.1"/>
    <property type="molecule type" value="Genomic_DNA"/>
</dbReference>
<comment type="caution">
    <text evidence="5">The sequence shown here is derived from an EMBL/GenBank/DDBJ whole genome shotgun (WGS) entry which is preliminary data.</text>
</comment>
<feature type="compositionally biased region" description="Basic residues" evidence="3">
    <location>
        <begin position="27"/>
        <end position="49"/>
    </location>
</feature>
<dbReference type="PRINTS" id="PR00503">
    <property type="entry name" value="BROMODOMAIN"/>
</dbReference>
<dbReference type="PROSITE" id="PS50014">
    <property type="entry name" value="BROMODOMAIN_2"/>
    <property type="match status" value="1"/>
</dbReference>
<name>A0A8H7BWE1_9FUNG</name>
<sequence>MTLEAMPRIQLKLRLNKPAANDEEVLKKKHKHRDKSKKSHKKHKKKRHDHNSVAEPVEQSYAHVPTGGKRPFALLEANECQQDGDEDDFYADEQVEYNHAYADEDISQHEERNKRLEEEEEVVEECQEEGSFLARQPVISQQSKKAVEKPRKRGRPSKNKTPPKKLMPQAQPAKKDMQSVGRKLLDTLIKKDAYGFFLEPVDTQLVTDYLSVIRQPMDLSTMRRKLNMGQYQHMDDFREDFMLIVSNAKTYNAANTIYWRSADRLEQYAVKAIDRAAKTVVYEQNERELSMETPSRKPSEASVNIKVEEDVDILGAISSVPLVDLGLPTREPSTDPVVSSRSLTPTRTHGKKKKKKLMESGGSSIYAPDGSLSTVNGVPSNKPFASFPDLTMPNRHALPSAFFNRSTTEDFSSHKHIIHQAYFNHYGPFTALGTQAPRDFRTLDDIVYIDTMYGSDEGEAYMRSLWDFTSGLGLEDQTTAKAQYLTRGAWNLAAQVLSPNPQQKVETEFGTVDVLEILNRLKD</sequence>